<dbReference type="GO" id="GO:0000976">
    <property type="term" value="F:transcription cis-regulatory region binding"/>
    <property type="evidence" value="ECO:0007669"/>
    <property type="project" value="TreeGrafter"/>
</dbReference>
<dbReference type="Pfam" id="PF11951">
    <property type="entry name" value="Fungal_trans_2"/>
    <property type="match status" value="1"/>
</dbReference>
<evidence type="ECO:0000256" key="1">
    <source>
        <dbReference type="ARBA" id="ARBA00004123"/>
    </source>
</evidence>
<keyword evidence="2" id="KW-0539">Nucleus</keyword>
<gene>
    <name evidence="3" type="ORF">BDV28DRAFT_164815</name>
</gene>
<comment type="subcellular location">
    <subcellularLocation>
        <location evidence="1">Nucleus</location>
    </subcellularLocation>
</comment>
<dbReference type="InterPro" id="IPR021858">
    <property type="entry name" value="Fun_TF"/>
</dbReference>
<reference evidence="4" key="1">
    <citation type="submission" date="2019-04" db="EMBL/GenBank/DDBJ databases">
        <title>Friends and foes A comparative genomics studyof 23 Aspergillus species from section Flavi.</title>
        <authorList>
            <consortium name="DOE Joint Genome Institute"/>
            <person name="Kjaerbolling I."/>
            <person name="Vesth T."/>
            <person name="Frisvad J.C."/>
            <person name="Nybo J.L."/>
            <person name="Theobald S."/>
            <person name="Kildgaard S."/>
            <person name="Isbrandt T."/>
            <person name="Kuo A."/>
            <person name="Sato A."/>
            <person name="Lyhne E.K."/>
            <person name="Kogle M.E."/>
            <person name="Wiebenga A."/>
            <person name="Kun R.S."/>
            <person name="Lubbers R.J."/>
            <person name="Makela M.R."/>
            <person name="Barry K."/>
            <person name="Chovatia M."/>
            <person name="Clum A."/>
            <person name="Daum C."/>
            <person name="Haridas S."/>
            <person name="He G."/>
            <person name="LaButti K."/>
            <person name="Lipzen A."/>
            <person name="Mondo S."/>
            <person name="Riley R."/>
            <person name="Salamov A."/>
            <person name="Simmons B.A."/>
            <person name="Magnuson J.K."/>
            <person name="Henrissat B."/>
            <person name="Mortensen U.H."/>
            <person name="Larsen T.O."/>
            <person name="Devries R.P."/>
            <person name="Grigoriev I.V."/>
            <person name="Machida M."/>
            <person name="Baker S.E."/>
            <person name="Andersen M.R."/>
        </authorList>
    </citation>
    <scope>NUCLEOTIDE SEQUENCE [LARGE SCALE GENOMIC DNA]</scope>
    <source>
        <strain evidence="4">CBS 553.77</strain>
    </source>
</reference>
<proteinExistence type="predicted"/>
<protein>
    <submittedName>
        <fullName evidence="3">Fungal-specific transcription factor domain-containing protein</fullName>
    </submittedName>
</protein>
<sequence>MQEREISLLMHYLDDVFPRQFPFHGTAHLGKREWLLAILSSTKAVYYATLSLSLLQKEACLDSTDQEQGLIWREEKTRYYILALQESQQLLQGLGSHTGKDGLQGHINALANTVQLISFEASCLSRGDWQLHLRAGTSLIPTLMDSWKLVLNSHRTPSSVWNRLDASNFGLRSTGDALSFEYIGALRFFTNILVVFGILSGVSVGPTSPFQEYRYLMDHHAGLIQIDQVIGCQNWVMSTILEVGMLDQWKREEQTNHRLSLKELTRRATSIETALEDGIQESSGGARVDLITSIYATATLTYLHSIVSGLNPSLSEIQESVSRTVILLKQLPDAGVLASLAWPLCITGCMASPDREEFLTNLVRSTEVRQQALRNGWYVFDIMENAWKSRDHPIQQSVSWEDLINGYNPPTLLV</sequence>
<keyword evidence="4" id="KW-1185">Reference proteome</keyword>
<dbReference type="EMBL" id="ML739038">
    <property type="protein sequence ID" value="KAE8356482.1"/>
    <property type="molecule type" value="Genomic_DNA"/>
</dbReference>
<evidence type="ECO:0000313" key="3">
    <source>
        <dbReference type="EMBL" id="KAE8356482.1"/>
    </source>
</evidence>
<dbReference type="GO" id="GO:0005634">
    <property type="term" value="C:nucleus"/>
    <property type="evidence" value="ECO:0007669"/>
    <property type="project" value="UniProtKB-SubCell"/>
</dbReference>
<accession>A0A5N6ZFT4</accession>
<name>A0A5N6ZFT4_9EURO</name>
<dbReference type="AlphaFoldDB" id="A0A5N6ZFT4"/>
<dbReference type="PANTHER" id="PTHR37534">
    <property type="entry name" value="TRANSCRIPTIONAL ACTIVATOR PROTEIN UGA3"/>
    <property type="match status" value="1"/>
</dbReference>
<organism evidence="3 4">
    <name type="scientific">Aspergillus coremiiformis</name>
    <dbReference type="NCBI Taxonomy" id="138285"/>
    <lineage>
        <taxon>Eukaryota</taxon>
        <taxon>Fungi</taxon>
        <taxon>Dikarya</taxon>
        <taxon>Ascomycota</taxon>
        <taxon>Pezizomycotina</taxon>
        <taxon>Eurotiomycetes</taxon>
        <taxon>Eurotiomycetidae</taxon>
        <taxon>Eurotiales</taxon>
        <taxon>Aspergillaceae</taxon>
        <taxon>Aspergillus</taxon>
        <taxon>Aspergillus subgen. Circumdati</taxon>
    </lineage>
</organism>
<evidence type="ECO:0000313" key="4">
    <source>
        <dbReference type="Proteomes" id="UP000327118"/>
    </source>
</evidence>
<dbReference type="GO" id="GO:0045944">
    <property type="term" value="P:positive regulation of transcription by RNA polymerase II"/>
    <property type="evidence" value="ECO:0007669"/>
    <property type="project" value="TreeGrafter"/>
</dbReference>
<dbReference type="GO" id="GO:0003700">
    <property type="term" value="F:DNA-binding transcription factor activity"/>
    <property type="evidence" value="ECO:0007669"/>
    <property type="project" value="TreeGrafter"/>
</dbReference>
<dbReference type="PANTHER" id="PTHR37534:SF26">
    <property type="entry name" value="TRANSCRIPTION FACTOR, PUTATIVE-RELATED"/>
    <property type="match status" value="1"/>
</dbReference>
<evidence type="ECO:0000256" key="2">
    <source>
        <dbReference type="ARBA" id="ARBA00023242"/>
    </source>
</evidence>
<dbReference type="Proteomes" id="UP000327118">
    <property type="component" value="Unassembled WGS sequence"/>
</dbReference>
<dbReference type="OrthoDB" id="5213892at2759"/>